<evidence type="ECO:0000313" key="4">
    <source>
        <dbReference type="Proteomes" id="UP000033996"/>
    </source>
</evidence>
<dbReference type="EMBL" id="LBWL01000001">
    <property type="protein sequence ID" value="KKR09616.1"/>
    <property type="molecule type" value="Genomic_DNA"/>
</dbReference>
<dbReference type="PANTHER" id="PTHR30121">
    <property type="entry name" value="UNCHARACTERIZED PROTEIN YJGR-RELATED"/>
    <property type="match status" value="1"/>
</dbReference>
<evidence type="ECO:0000256" key="1">
    <source>
        <dbReference type="SAM" id="Coils"/>
    </source>
</evidence>
<reference evidence="3 4" key="1">
    <citation type="journal article" date="2015" name="Nature">
        <title>rRNA introns, odd ribosomes, and small enigmatic genomes across a large radiation of phyla.</title>
        <authorList>
            <person name="Brown C.T."/>
            <person name="Hug L.A."/>
            <person name="Thomas B.C."/>
            <person name="Sharon I."/>
            <person name="Castelle C.J."/>
            <person name="Singh A."/>
            <person name="Wilkins M.J."/>
            <person name="Williams K.H."/>
            <person name="Banfield J.F."/>
        </authorList>
    </citation>
    <scope>NUCLEOTIDE SEQUENCE [LARGE SCALE GENOMIC DNA]</scope>
</reference>
<keyword evidence="1" id="KW-0175">Coiled coil</keyword>
<dbReference type="InterPro" id="IPR051162">
    <property type="entry name" value="T4SS_component"/>
</dbReference>
<dbReference type="AlphaFoldDB" id="A0A837HQ93"/>
<dbReference type="SUPFAM" id="SSF52540">
    <property type="entry name" value="P-loop containing nucleoside triphosphate hydrolases"/>
    <property type="match status" value="1"/>
</dbReference>
<protein>
    <submittedName>
        <fullName evidence="3">Type IV secretory pathway VirB4 component-like protein</fullName>
    </submittedName>
</protein>
<proteinExistence type="predicted"/>
<sequence>MADQKIKLDESFAPAAFNVNTNYIQVGDRFARTIFLATYPRYLNTSWFSPIVNLDKIFDISIYIIPKNTSAVLKELRDQLGRLEAQVMEESSQGKVRDPQLETAIQDIEILRDKLQQGTDKFFELGVYITFYENDLKTLEDTDKKIRGMLEFQLVFPKSAVFRMSDGFLSTLPLNDDRLNVHTSLNTEPVSSIFPFVSFDLTSSSGILYGINTHNNSLVLFDRFGLENSNTVVFGKSGGGKSYTVKLEILRSLIFGIQAIIIDPDNEYKHLTETVGGSVIQVSINSDQHINPFDLPIPKEDESAGDVFKSHILNLTGLLKLMLGDITPEETTIIDEALRQTYAVKDITPESNFTNMAPPLMTDLQNILEGMQGAESLATRLRRFTQGTFAGFLNQPTNISLENQIVVFGIRDMEEELRPIAMYVVLNFIWTEIRRKMRKRILLVDEAWILLRTEIGAYFLSAIAKRARKYYAGLTTISQDIPEFLATDYGKSILNNSSIQILMKQSPATIDLIQKTFSLTDAEKYYLLEARVGFGLFFLGQTHVGIRMVSSFAEDQIITSDPKQILEIEKAKEEWAKEQ</sequence>
<dbReference type="InterPro" id="IPR043964">
    <property type="entry name" value="P-loop_TraG"/>
</dbReference>
<feature type="domain" description="TraG P-loop" evidence="2">
    <location>
        <begin position="226"/>
        <end position="528"/>
    </location>
</feature>
<dbReference type="Gene3D" id="1.10.8.730">
    <property type="match status" value="1"/>
</dbReference>
<dbReference type="InterPro" id="IPR027417">
    <property type="entry name" value="P-loop_NTPase"/>
</dbReference>
<evidence type="ECO:0000313" key="3">
    <source>
        <dbReference type="EMBL" id="KKR09616.1"/>
    </source>
</evidence>
<dbReference type="PANTHER" id="PTHR30121:SF6">
    <property type="entry name" value="SLR6007 PROTEIN"/>
    <property type="match status" value="1"/>
</dbReference>
<dbReference type="Pfam" id="PF19044">
    <property type="entry name" value="P-loop_TraG"/>
    <property type="match status" value="1"/>
</dbReference>
<comment type="caution">
    <text evidence="3">The sequence shown here is derived from an EMBL/GenBank/DDBJ whole genome shotgun (WGS) entry which is preliminary data.</text>
</comment>
<accession>A0A837HQ93</accession>
<dbReference type="Proteomes" id="UP000033996">
    <property type="component" value="Unassembled WGS sequence"/>
</dbReference>
<feature type="coiled-coil region" evidence="1">
    <location>
        <begin position="73"/>
        <end position="121"/>
    </location>
</feature>
<name>A0A837HQ93_9BACT</name>
<dbReference type="Gene3D" id="3.40.50.300">
    <property type="entry name" value="P-loop containing nucleotide triphosphate hydrolases"/>
    <property type="match status" value="1"/>
</dbReference>
<dbReference type="NCBIfam" id="NF045971">
    <property type="entry name" value="conju_CD1110"/>
    <property type="match status" value="1"/>
</dbReference>
<gene>
    <name evidence="3" type="ORF">UT35_C0001G0013</name>
</gene>
<evidence type="ECO:0000259" key="2">
    <source>
        <dbReference type="Pfam" id="PF19044"/>
    </source>
</evidence>
<organism evidence="3 4">
    <name type="scientific">Candidatus Yanofskybacteria bacterium GW2011_GWD1_39_16</name>
    <dbReference type="NCBI Taxonomy" id="1619030"/>
    <lineage>
        <taxon>Bacteria</taxon>
        <taxon>Candidatus Yanofskyibacteriota</taxon>
    </lineage>
</organism>